<accession>A0A1G2KX68</accession>
<dbReference type="Proteomes" id="UP000177811">
    <property type="component" value="Unassembled WGS sequence"/>
</dbReference>
<reference evidence="1 2" key="1">
    <citation type="journal article" date="2016" name="Nat. Commun.">
        <title>Thousands of microbial genomes shed light on interconnected biogeochemical processes in an aquifer system.</title>
        <authorList>
            <person name="Anantharaman K."/>
            <person name="Brown C.T."/>
            <person name="Hug L.A."/>
            <person name="Sharon I."/>
            <person name="Castelle C.J."/>
            <person name="Probst A.J."/>
            <person name="Thomas B.C."/>
            <person name="Singh A."/>
            <person name="Wilkins M.J."/>
            <person name="Karaoz U."/>
            <person name="Brodie E.L."/>
            <person name="Williams K.H."/>
            <person name="Hubbard S.S."/>
            <person name="Banfield J.F."/>
        </authorList>
    </citation>
    <scope>NUCLEOTIDE SEQUENCE [LARGE SCALE GENOMIC DNA]</scope>
</reference>
<evidence type="ECO:0000313" key="2">
    <source>
        <dbReference type="Proteomes" id="UP000177811"/>
    </source>
</evidence>
<protein>
    <submittedName>
        <fullName evidence="1">Uncharacterized protein</fullName>
    </submittedName>
</protein>
<organism evidence="1 2">
    <name type="scientific">Candidatus Sungbacteria bacterium RIFCSPHIGHO2_02_FULL_51_29</name>
    <dbReference type="NCBI Taxonomy" id="1802273"/>
    <lineage>
        <taxon>Bacteria</taxon>
        <taxon>Candidatus Sungiibacteriota</taxon>
    </lineage>
</organism>
<evidence type="ECO:0000313" key="1">
    <source>
        <dbReference type="EMBL" id="OHA03804.1"/>
    </source>
</evidence>
<dbReference type="EMBL" id="MHQL01000008">
    <property type="protein sequence ID" value="OHA03804.1"/>
    <property type="molecule type" value="Genomic_DNA"/>
</dbReference>
<dbReference type="AlphaFoldDB" id="A0A1G2KX68"/>
<proteinExistence type="predicted"/>
<name>A0A1G2KX68_9BACT</name>
<comment type="caution">
    <text evidence="1">The sequence shown here is derived from an EMBL/GenBank/DDBJ whole genome shotgun (WGS) entry which is preliminary data.</text>
</comment>
<sequence length="65" mass="7338">MPDTPASPRLARRNFVSGATGVFIAQTSKTRYSLMRWRVLPSPLKMDVIMLAGTEHFYPPKFLAL</sequence>
<gene>
    <name evidence="1" type="ORF">A3C16_05095</name>
</gene>